<gene>
    <name evidence="1" type="ORF">NOR51B_1615</name>
</gene>
<accession>B8KTT7</accession>
<dbReference type="AlphaFoldDB" id="B8KTT7"/>
<organism evidence="1 2">
    <name type="scientific">Luminiphilus syltensis NOR5-1B</name>
    <dbReference type="NCBI Taxonomy" id="565045"/>
    <lineage>
        <taxon>Bacteria</taxon>
        <taxon>Pseudomonadati</taxon>
        <taxon>Pseudomonadota</taxon>
        <taxon>Gammaproteobacteria</taxon>
        <taxon>Cellvibrionales</taxon>
        <taxon>Halieaceae</taxon>
        <taxon>Luminiphilus</taxon>
    </lineage>
</organism>
<dbReference type="HOGENOM" id="CLU_3329715_0_0_6"/>
<name>B8KTT7_9GAMM</name>
<evidence type="ECO:0000313" key="1">
    <source>
        <dbReference type="EMBL" id="EED35668.1"/>
    </source>
</evidence>
<proteinExistence type="predicted"/>
<evidence type="ECO:0000313" key="2">
    <source>
        <dbReference type="Proteomes" id="UP000004699"/>
    </source>
</evidence>
<protein>
    <submittedName>
        <fullName evidence="1">Uncharacterized protein</fullName>
    </submittedName>
</protein>
<dbReference type="EMBL" id="DS999411">
    <property type="protein sequence ID" value="EED35668.1"/>
    <property type="molecule type" value="Genomic_DNA"/>
</dbReference>
<dbReference type="Proteomes" id="UP000004699">
    <property type="component" value="Unassembled WGS sequence"/>
</dbReference>
<reference evidence="2" key="1">
    <citation type="journal article" date="2013" name="BMC Microbiol.">
        <title>Taxonomy and evolution of bacteriochlorophyll a-containing members of the OM60/NOR5 clade of marine gammaproteobacteria: description of Luminiphilus syltensis gen. nov., sp. nov., reclassification of Haliea rubra as Pseudohaliea rubra gen. nov., comb. nov., and emendation of Chromatocurvus halotolerans.</title>
        <authorList>
            <person name="Spring S."/>
            <person name="Riedel T."/>
            <person name="Sproer C."/>
            <person name="Yan S."/>
            <person name="Harder J."/>
            <person name="Fuchs B.M."/>
        </authorList>
    </citation>
    <scope>NUCLEOTIDE SEQUENCE [LARGE SCALE GENOMIC DNA]</scope>
    <source>
        <strain evidence="2">NOR51-B</strain>
    </source>
</reference>
<keyword evidence="2" id="KW-1185">Reference proteome</keyword>
<sequence>MNVGNLMVSAPIVMAHVAGYLTTKLPYSLDVPGIRRIV</sequence>
<dbReference type="STRING" id="565045.NOR51B_1615"/>